<organism evidence="2 3">
    <name type="scientific">Paramicrosporidium saccamoebae</name>
    <dbReference type="NCBI Taxonomy" id="1246581"/>
    <lineage>
        <taxon>Eukaryota</taxon>
        <taxon>Fungi</taxon>
        <taxon>Fungi incertae sedis</taxon>
        <taxon>Cryptomycota</taxon>
        <taxon>Cryptomycota incertae sedis</taxon>
        <taxon>Paramicrosporidium</taxon>
    </lineage>
</organism>
<name>A0A2H9TG45_9FUNG</name>
<evidence type="ECO:0000313" key="2">
    <source>
        <dbReference type="EMBL" id="PJF16695.1"/>
    </source>
</evidence>
<dbReference type="EMBL" id="MTSL01000208">
    <property type="protein sequence ID" value="PJF16695.1"/>
    <property type="molecule type" value="Genomic_DNA"/>
</dbReference>
<accession>A0A2H9TG45</accession>
<proteinExistence type="predicted"/>
<sequence length="228" mass="26604">MQRAYRRKGELDTEFFAEDPTKEEIQRWERLSESVLSELSELAVVLGYFPEECGPTAGQYQETVIPSERRHQTTTSRSGIENRKERASTSRKRKPREDNNTSRKKPRTDAYGFPSAESEQDDSFDEGVDEFIPPNHNNRATRMNAYNVICPAVRYTIKDYKTDDLLQSIYSTYEQLAELFRNAKTKNDICGPHGIYFDQLYGYYTQYKVVLYDAFPLVAKDLWLSKTR</sequence>
<dbReference type="AlphaFoldDB" id="A0A2H9TG45"/>
<comment type="caution">
    <text evidence="2">The sequence shown here is derived from an EMBL/GenBank/DDBJ whole genome shotgun (WGS) entry which is preliminary data.</text>
</comment>
<reference evidence="2 3" key="1">
    <citation type="submission" date="2016-10" db="EMBL/GenBank/DDBJ databases">
        <title>The genome of Paramicrosporidium saccamoebae is the missing link in understanding Cryptomycota and Microsporidia evolution.</title>
        <authorList>
            <person name="Quandt C.A."/>
            <person name="Beaudet D."/>
            <person name="Corsaro D."/>
            <person name="Michel R."/>
            <person name="Corradi N."/>
            <person name="James T."/>
        </authorList>
    </citation>
    <scope>NUCLEOTIDE SEQUENCE [LARGE SCALE GENOMIC DNA]</scope>
    <source>
        <strain evidence="2 3">KSL3</strain>
    </source>
</reference>
<gene>
    <name evidence="2" type="ORF">PSACC_03440</name>
</gene>
<protein>
    <submittedName>
        <fullName evidence="2">Uncharacterized protein</fullName>
    </submittedName>
</protein>
<evidence type="ECO:0000256" key="1">
    <source>
        <dbReference type="SAM" id="MobiDB-lite"/>
    </source>
</evidence>
<dbReference type="Proteomes" id="UP000240830">
    <property type="component" value="Unassembled WGS sequence"/>
</dbReference>
<keyword evidence="3" id="KW-1185">Reference proteome</keyword>
<evidence type="ECO:0000313" key="3">
    <source>
        <dbReference type="Proteomes" id="UP000240830"/>
    </source>
</evidence>
<feature type="region of interest" description="Disordered" evidence="1">
    <location>
        <begin position="53"/>
        <end position="124"/>
    </location>
</feature>